<protein>
    <recommendedName>
        <fullName evidence="4">Por secretion system C-terminal sorting domain-containing protein</fullName>
    </recommendedName>
</protein>
<proteinExistence type="predicted"/>
<evidence type="ECO:0000256" key="1">
    <source>
        <dbReference type="SAM" id="SignalP"/>
    </source>
</evidence>
<keyword evidence="3" id="KW-1185">Reference proteome</keyword>
<accession>A0A937DHR9</accession>
<reference evidence="2" key="1">
    <citation type="submission" date="2021-01" db="EMBL/GenBank/DDBJ databases">
        <title>Marivirga sp. nov., isolated from intertidal surface sediments.</title>
        <authorList>
            <person name="Zhang M."/>
        </authorList>
    </citation>
    <scope>NUCLEOTIDE SEQUENCE</scope>
    <source>
        <strain evidence="2">SM1354</strain>
    </source>
</reference>
<evidence type="ECO:0000313" key="3">
    <source>
        <dbReference type="Proteomes" id="UP000642920"/>
    </source>
</evidence>
<comment type="caution">
    <text evidence="2">The sequence shown here is derived from an EMBL/GenBank/DDBJ whole genome shotgun (WGS) entry which is preliminary data.</text>
</comment>
<evidence type="ECO:0008006" key="4">
    <source>
        <dbReference type="Google" id="ProtNLM"/>
    </source>
</evidence>
<gene>
    <name evidence="2" type="ORF">JKP34_13205</name>
</gene>
<feature type="signal peptide" evidence="1">
    <location>
        <begin position="1"/>
        <end position="19"/>
    </location>
</feature>
<dbReference type="Proteomes" id="UP000642920">
    <property type="component" value="Unassembled WGS sequence"/>
</dbReference>
<dbReference type="RefSeq" id="WP_201922295.1">
    <property type="nucleotide sequence ID" value="NZ_JAERQG010000003.1"/>
</dbReference>
<keyword evidence="1" id="KW-0732">Signal</keyword>
<feature type="chain" id="PRO_5036990581" description="Por secretion system C-terminal sorting domain-containing protein" evidence="1">
    <location>
        <begin position="20"/>
        <end position="193"/>
    </location>
</feature>
<dbReference type="AlphaFoldDB" id="A0A937DHR9"/>
<sequence>MKKLLVSALIVCSVFTAKAGENEEKTAVAKIKVTTNVTDKKAHLTFIPSSEEKVIVKILDEKGTPIFQEQIQQSEGFTRPYNLSKLNGTEFTFVVKEGKNTYEEKISLSEINSVEVNFYATARTLENNKIELKVLKNEVGPVTVIVKDQNGNALYSNTVADLVSFVQNYDVAQVNGELTIEVISGTAKKTIIL</sequence>
<dbReference type="EMBL" id="JAERQG010000003">
    <property type="protein sequence ID" value="MBL0766218.1"/>
    <property type="molecule type" value="Genomic_DNA"/>
</dbReference>
<evidence type="ECO:0000313" key="2">
    <source>
        <dbReference type="EMBL" id="MBL0766218.1"/>
    </source>
</evidence>
<organism evidence="2 3">
    <name type="scientific">Marivirga atlantica</name>
    <dbReference type="NCBI Taxonomy" id="1548457"/>
    <lineage>
        <taxon>Bacteria</taxon>
        <taxon>Pseudomonadati</taxon>
        <taxon>Bacteroidota</taxon>
        <taxon>Cytophagia</taxon>
        <taxon>Cytophagales</taxon>
        <taxon>Marivirgaceae</taxon>
        <taxon>Marivirga</taxon>
    </lineage>
</organism>
<name>A0A937DHR9_9BACT</name>